<proteinExistence type="predicted"/>
<reference evidence="2" key="1">
    <citation type="journal article" date="2019" name="MBio">
        <title>Virus Genomes from Deep Sea Sediments Expand the Ocean Megavirome and Support Independent Origins of Viral Gigantism.</title>
        <authorList>
            <person name="Backstrom D."/>
            <person name="Yutin N."/>
            <person name="Jorgensen S.L."/>
            <person name="Dharamshi J."/>
            <person name="Homa F."/>
            <person name="Zaremba-Niedwiedzka K."/>
            <person name="Spang A."/>
            <person name="Wolf Y.I."/>
            <person name="Koonin E.V."/>
            <person name="Ettema T.J."/>
        </authorList>
    </citation>
    <scope>NUCLEOTIDE SEQUENCE</scope>
</reference>
<organism evidence="2">
    <name type="scientific">Marseillevirus LCMAC101</name>
    <dbReference type="NCBI Taxonomy" id="2506602"/>
    <lineage>
        <taxon>Viruses</taxon>
        <taxon>Varidnaviria</taxon>
        <taxon>Bamfordvirae</taxon>
        <taxon>Nucleocytoviricota</taxon>
        <taxon>Megaviricetes</taxon>
        <taxon>Pimascovirales</taxon>
        <taxon>Pimascovirales incertae sedis</taxon>
        <taxon>Marseilleviridae</taxon>
    </lineage>
</organism>
<feature type="compositionally biased region" description="Polar residues" evidence="1">
    <location>
        <begin position="239"/>
        <end position="254"/>
    </location>
</feature>
<gene>
    <name evidence="2" type="ORF">LCMAC101_01940</name>
</gene>
<evidence type="ECO:0000256" key="1">
    <source>
        <dbReference type="SAM" id="MobiDB-lite"/>
    </source>
</evidence>
<dbReference type="InterPro" id="IPR045409">
    <property type="entry name" value="DUF5891"/>
</dbReference>
<protein>
    <submittedName>
        <fullName evidence="2">Uncharacterized protein</fullName>
    </submittedName>
</protein>
<name>A0A481YRE1_9VIRU</name>
<accession>A0A481YRE1</accession>
<feature type="region of interest" description="Disordered" evidence="1">
    <location>
        <begin position="239"/>
        <end position="280"/>
    </location>
</feature>
<evidence type="ECO:0000313" key="2">
    <source>
        <dbReference type="EMBL" id="QBK85599.1"/>
    </source>
</evidence>
<dbReference type="EMBL" id="MK500327">
    <property type="protein sequence ID" value="QBK85599.1"/>
    <property type="molecule type" value="Genomic_DNA"/>
</dbReference>
<dbReference type="Pfam" id="PF19241">
    <property type="entry name" value="DUF5891"/>
    <property type="match status" value="1"/>
</dbReference>
<sequence length="280" mass="31166">MDDKYTQAFEAVEDFVDLLWENFKIPKKATPLSLYRRIVTHIRNKKTGALNEDGVNKALCGFRQFLCIYESKIMEDNMDKIPKGTVIKYGNRKDICLEIQKYIHLCGQKGDEDTRDMIREHLITVSAILEPNSAKMDEKLSHLGHLDHLSNPGNLNNLSDLDLNIDTSTKEGQFIGNIIERTKNSMGETEDGKPPDMMGLLNSGIIQDMFQGMQGVATGEMDMMRMVGTMQNALGALASASQPQDGAGSSSNLGDQEFSGSKVEEIEDVRDSPNSLEIIE</sequence>